<dbReference type="InterPro" id="IPR036291">
    <property type="entry name" value="NAD(P)-bd_dom_sf"/>
</dbReference>
<dbReference type="OMA" id="INYPVAP"/>
<dbReference type="PANTHER" id="PTHR43313:SF11">
    <property type="entry name" value="RETINOL DEHYDROGENASE 16"/>
    <property type="match status" value="1"/>
</dbReference>
<reference evidence="3" key="1">
    <citation type="submission" date="2025-08" db="UniProtKB">
        <authorList>
            <consortium name="Ensembl"/>
        </authorList>
    </citation>
    <scope>IDENTIFICATION</scope>
</reference>
<evidence type="ECO:0000256" key="2">
    <source>
        <dbReference type="ARBA" id="ARBA00023002"/>
    </source>
</evidence>
<evidence type="ECO:0000313" key="3">
    <source>
        <dbReference type="Ensembl" id="ENSCLAP00000019435.1"/>
    </source>
</evidence>
<dbReference type="GO" id="GO:0008202">
    <property type="term" value="P:steroid metabolic process"/>
    <property type="evidence" value="ECO:0007669"/>
    <property type="project" value="TreeGrafter"/>
</dbReference>
<proteinExistence type="inferred from homology"/>
<dbReference type="SUPFAM" id="SSF51735">
    <property type="entry name" value="NAD(P)-binding Rossmann-fold domains"/>
    <property type="match status" value="1"/>
</dbReference>
<dbReference type="PRINTS" id="PR00081">
    <property type="entry name" value="GDHRDH"/>
</dbReference>
<keyword evidence="2" id="KW-0560">Oxidoreductase</keyword>
<dbReference type="PANTHER" id="PTHR43313">
    <property type="entry name" value="SHORT-CHAIN DEHYDROGENASE/REDUCTASE FAMILY 9C"/>
    <property type="match status" value="1"/>
</dbReference>
<accession>A0A8C2VRI0</accession>
<evidence type="ECO:0000256" key="1">
    <source>
        <dbReference type="ARBA" id="ARBA00006484"/>
    </source>
</evidence>
<comment type="similarity">
    <text evidence="1">Belongs to the short-chain dehydrogenases/reductases (SDR) family.</text>
</comment>
<name>A0A8C2VRI0_CHILA</name>
<dbReference type="AlphaFoldDB" id="A0A8C2VRI0"/>
<organism evidence="3 4">
    <name type="scientific">Chinchilla lanigera</name>
    <name type="common">Long-tailed chinchilla</name>
    <name type="synonym">Chinchilla villidera</name>
    <dbReference type="NCBI Taxonomy" id="34839"/>
    <lineage>
        <taxon>Eukaryota</taxon>
        <taxon>Metazoa</taxon>
        <taxon>Chordata</taxon>
        <taxon>Craniata</taxon>
        <taxon>Vertebrata</taxon>
        <taxon>Euteleostomi</taxon>
        <taxon>Mammalia</taxon>
        <taxon>Eutheria</taxon>
        <taxon>Euarchontoglires</taxon>
        <taxon>Glires</taxon>
        <taxon>Rodentia</taxon>
        <taxon>Hystricomorpha</taxon>
        <taxon>Chinchillidae</taxon>
        <taxon>Chinchilla</taxon>
    </lineage>
</organism>
<dbReference type="GeneTree" id="ENSGT00940000154118"/>
<reference evidence="3" key="2">
    <citation type="submission" date="2025-09" db="UniProtKB">
        <authorList>
            <consortium name="Ensembl"/>
        </authorList>
    </citation>
    <scope>IDENTIFICATION</scope>
</reference>
<dbReference type="Proteomes" id="UP000694398">
    <property type="component" value="Unassembled WGS sequence"/>
</dbReference>
<evidence type="ECO:0000313" key="4">
    <source>
        <dbReference type="Proteomes" id="UP000694398"/>
    </source>
</evidence>
<dbReference type="Pfam" id="PF00106">
    <property type="entry name" value="adh_short"/>
    <property type="match status" value="1"/>
</dbReference>
<keyword evidence="4" id="KW-1185">Reference proteome</keyword>
<sequence length="285" mass="32088">MLVYVAAFVGLFYLLCWYRERQVVSHLQDKYVFILDMRGLRVLAACLTEEGTVILDVTQTESIAAAAQWVKECVGDRGLWGLVNNAGTSFPSAPNEWLNKQDFMNILNVNLLGVIEVTLSLLSLVRKAQGHVVNVSSIMGWLSSYIGGYCMESFLDSLRRELSCFGVKVPIIEPGFFKPNVSSSKTFMPSLKKGWDQSISEFKEIYGEKFLEIYLKYPHLLEKVWTSDLSSVTDCMEHALTACHLRTRYSAGWDVKLFYLPLSYVPTFPVDALVPLCSPKPAQAL</sequence>
<dbReference type="GO" id="GO:0016491">
    <property type="term" value="F:oxidoreductase activity"/>
    <property type="evidence" value="ECO:0007669"/>
    <property type="project" value="UniProtKB-KW"/>
</dbReference>
<protein>
    <submittedName>
        <fullName evidence="3">Uncharacterized protein</fullName>
    </submittedName>
</protein>
<dbReference type="InterPro" id="IPR002347">
    <property type="entry name" value="SDR_fam"/>
</dbReference>
<dbReference type="Ensembl" id="ENSCLAT00000019627.1">
    <property type="protein sequence ID" value="ENSCLAP00000019435.1"/>
    <property type="gene ID" value="ENSCLAG00000013334.1"/>
</dbReference>
<dbReference type="Gene3D" id="3.40.50.720">
    <property type="entry name" value="NAD(P)-binding Rossmann-like Domain"/>
    <property type="match status" value="1"/>
</dbReference>